<organism evidence="5 6">
    <name type="scientific">Phellinidium pouzarii</name>
    <dbReference type="NCBI Taxonomy" id="167371"/>
    <lineage>
        <taxon>Eukaryota</taxon>
        <taxon>Fungi</taxon>
        <taxon>Dikarya</taxon>
        <taxon>Basidiomycota</taxon>
        <taxon>Agaricomycotina</taxon>
        <taxon>Agaricomycetes</taxon>
        <taxon>Hymenochaetales</taxon>
        <taxon>Hymenochaetaceae</taxon>
        <taxon>Phellinidium</taxon>
    </lineage>
</organism>
<evidence type="ECO:0000256" key="1">
    <source>
        <dbReference type="ARBA" id="ARBA00022603"/>
    </source>
</evidence>
<dbReference type="SUPFAM" id="SSF53335">
    <property type="entry name" value="S-adenosyl-L-methionine-dependent methyltransferases"/>
    <property type="match status" value="1"/>
</dbReference>
<protein>
    <recommendedName>
        <fullName evidence="4">O-methyltransferase C-terminal domain-containing protein</fullName>
    </recommendedName>
</protein>
<dbReference type="InterPro" id="IPR001077">
    <property type="entry name" value="COMT_C"/>
</dbReference>
<dbReference type="PANTHER" id="PTHR43712:SF2">
    <property type="entry name" value="O-METHYLTRANSFERASE CICE"/>
    <property type="match status" value="1"/>
</dbReference>
<dbReference type="InterPro" id="IPR036390">
    <property type="entry name" value="WH_DNA-bd_sf"/>
</dbReference>
<sequence length="470" mass="50858">MASDLIALRDIISSSIDKIVDVCASTGKDFPSLDQPIHLSEFTPDGIRNHPDVSSSISLVVAAAFQLIATVQAPASTLTTSAFQFALPVSLGIAEAANVAEIIRPAGSKGMHVNDIAPKSGMDPKKLARILRFLATNHWFREVAPDVFATNLLSSLLDTGKELTENFAATKHQNSPGLAAIVGYGSDELMKSMLCMKEVLTEPETAFSEEVNETGFQKFFKTKLSHWAYYETPEGKFRRDRFAVAMSGLSKLQPPEAILSGFDWSSVPKGGLVVDVGGGTGHVSLEIVKAFPELNVVVEDAPGVIAKAKEYWEANLPSHVSQEKVDFIGLSFFDPQPSLPSPPDVFLLRYIVHDWSDKYIIKLFRRLRDAAGPSTKLVIVDSIIGYACDAPSTYSLDEGPKPPAPLLSNMGGANLIPYTIDLAILSCINSGERTIDGHNKVIEAGGWKLVEVRKNPISKTWLPTLVAVPA</sequence>
<proteinExistence type="predicted"/>
<dbReference type="PANTHER" id="PTHR43712">
    <property type="entry name" value="PUTATIVE (AFU_ORTHOLOGUE AFUA_4G14580)-RELATED"/>
    <property type="match status" value="1"/>
</dbReference>
<dbReference type="InterPro" id="IPR016461">
    <property type="entry name" value="COMT-like"/>
</dbReference>
<dbReference type="Gene3D" id="3.40.50.150">
    <property type="entry name" value="Vaccinia Virus protein VP39"/>
    <property type="match status" value="1"/>
</dbReference>
<name>A0A4S4L1K4_9AGAM</name>
<evidence type="ECO:0000256" key="2">
    <source>
        <dbReference type="ARBA" id="ARBA00022679"/>
    </source>
</evidence>
<dbReference type="GO" id="GO:0032259">
    <property type="term" value="P:methylation"/>
    <property type="evidence" value="ECO:0007669"/>
    <property type="project" value="UniProtKB-KW"/>
</dbReference>
<keyword evidence="1" id="KW-0489">Methyltransferase</keyword>
<dbReference type="InterPro" id="IPR036388">
    <property type="entry name" value="WH-like_DNA-bd_sf"/>
</dbReference>
<reference evidence="5 6" key="1">
    <citation type="submission" date="2019-02" db="EMBL/GenBank/DDBJ databases">
        <title>Genome sequencing of the rare red list fungi Phellinidium pouzarii.</title>
        <authorList>
            <person name="Buettner E."/>
            <person name="Kellner H."/>
        </authorList>
    </citation>
    <scope>NUCLEOTIDE SEQUENCE [LARGE SCALE GENOMIC DNA]</scope>
    <source>
        <strain evidence="5 6">DSM 108285</strain>
    </source>
</reference>
<gene>
    <name evidence="5" type="ORF">EW145_g6352</name>
</gene>
<dbReference type="EMBL" id="SGPK01000468">
    <property type="protein sequence ID" value="THH03320.1"/>
    <property type="molecule type" value="Genomic_DNA"/>
</dbReference>
<evidence type="ECO:0000256" key="3">
    <source>
        <dbReference type="ARBA" id="ARBA00022691"/>
    </source>
</evidence>
<keyword evidence="2" id="KW-0808">Transferase</keyword>
<keyword evidence="3" id="KW-0949">S-adenosyl-L-methionine</keyword>
<accession>A0A4S4L1K4</accession>
<feature type="domain" description="O-methyltransferase C-terminal" evidence="4">
    <location>
        <begin position="207"/>
        <end position="392"/>
    </location>
</feature>
<dbReference type="PROSITE" id="PS51683">
    <property type="entry name" value="SAM_OMT_II"/>
    <property type="match status" value="1"/>
</dbReference>
<dbReference type="Proteomes" id="UP000308199">
    <property type="component" value="Unassembled WGS sequence"/>
</dbReference>
<evidence type="ECO:0000313" key="6">
    <source>
        <dbReference type="Proteomes" id="UP000308199"/>
    </source>
</evidence>
<dbReference type="GO" id="GO:0008171">
    <property type="term" value="F:O-methyltransferase activity"/>
    <property type="evidence" value="ECO:0007669"/>
    <property type="project" value="InterPro"/>
</dbReference>
<dbReference type="AlphaFoldDB" id="A0A4S4L1K4"/>
<comment type="caution">
    <text evidence="5">The sequence shown here is derived from an EMBL/GenBank/DDBJ whole genome shotgun (WGS) entry which is preliminary data.</text>
</comment>
<evidence type="ECO:0000259" key="4">
    <source>
        <dbReference type="Pfam" id="PF00891"/>
    </source>
</evidence>
<dbReference type="OrthoDB" id="2410195at2759"/>
<dbReference type="Gene3D" id="1.10.10.10">
    <property type="entry name" value="Winged helix-like DNA-binding domain superfamily/Winged helix DNA-binding domain"/>
    <property type="match status" value="1"/>
</dbReference>
<dbReference type="Pfam" id="PF00891">
    <property type="entry name" value="Methyltransf_2"/>
    <property type="match status" value="1"/>
</dbReference>
<dbReference type="InterPro" id="IPR029063">
    <property type="entry name" value="SAM-dependent_MTases_sf"/>
</dbReference>
<keyword evidence="6" id="KW-1185">Reference proteome</keyword>
<evidence type="ECO:0000313" key="5">
    <source>
        <dbReference type="EMBL" id="THH03320.1"/>
    </source>
</evidence>
<dbReference type="SUPFAM" id="SSF46785">
    <property type="entry name" value="Winged helix' DNA-binding domain"/>
    <property type="match status" value="1"/>
</dbReference>